<feature type="region of interest" description="Disordered" evidence="1">
    <location>
        <begin position="86"/>
        <end position="191"/>
    </location>
</feature>
<name>A0A6F9DUU0_9ASCI</name>
<feature type="compositionally biased region" description="Basic and acidic residues" evidence="1">
    <location>
        <begin position="88"/>
        <end position="106"/>
    </location>
</feature>
<organism evidence="3">
    <name type="scientific">Phallusia mammillata</name>
    <dbReference type="NCBI Taxonomy" id="59560"/>
    <lineage>
        <taxon>Eukaryota</taxon>
        <taxon>Metazoa</taxon>
        <taxon>Chordata</taxon>
        <taxon>Tunicata</taxon>
        <taxon>Ascidiacea</taxon>
        <taxon>Phlebobranchia</taxon>
        <taxon>Ascidiidae</taxon>
        <taxon>Phallusia</taxon>
    </lineage>
</organism>
<dbReference type="PANTHER" id="PTHR31796:SF2">
    <property type="entry name" value="SUZ DOMAIN-CONTAINING PROTEIN 1"/>
    <property type="match status" value="1"/>
</dbReference>
<dbReference type="PANTHER" id="PTHR31796">
    <property type="entry name" value="SUZ DOMAIN-CONTAINING PROTEIN 1"/>
    <property type="match status" value="1"/>
</dbReference>
<feature type="region of interest" description="Disordered" evidence="1">
    <location>
        <begin position="28"/>
        <end position="59"/>
    </location>
</feature>
<dbReference type="Pfam" id="PF12752">
    <property type="entry name" value="SUZ"/>
    <property type="match status" value="1"/>
</dbReference>
<dbReference type="InterPro" id="IPR024771">
    <property type="entry name" value="SUZ"/>
</dbReference>
<evidence type="ECO:0000313" key="3">
    <source>
        <dbReference type="EMBL" id="CAB3266773.1"/>
    </source>
</evidence>
<sequence>MAEEGIWDSWEDFADCGDLDKHVDEDLNMQSRSYTKNNKEKTKSVKQNHTDQNNTIAPGGIRILQRPVVVHEEDQNRTAYVPQLKILKRPEKSLTQQQREEEERKRQMAQNPVRSLAQREAAYAEARQRIMGENMAQENNGKHSNSSSDARPENLKRFSKTKQSHQNGHGGDVKRQPKGPNSNSRGFKTNR</sequence>
<feature type="compositionally biased region" description="Polar residues" evidence="1">
    <location>
        <begin position="136"/>
        <end position="149"/>
    </location>
</feature>
<dbReference type="AlphaFoldDB" id="A0A6F9DUU0"/>
<feature type="compositionally biased region" description="Polar residues" evidence="1">
    <location>
        <begin position="45"/>
        <end position="56"/>
    </location>
</feature>
<dbReference type="EMBL" id="LR790911">
    <property type="protein sequence ID" value="CAB3266773.1"/>
    <property type="molecule type" value="mRNA"/>
</dbReference>
<gene>
    <name evidence="3" type="primary">Szrd1</name>
</gene>
<protein>
    <submittedName>
        <fullName evidence="3">SUZ domain-containing protein 1-like</fullName>
    </submittedName>
</protein>
<evidence type="ECO:0000256" key="1">
    <source>
        <dbReference type="SAM" id="MobiDB-lite"/>
    </source>
</evidence>
<evidence type="ECO:0000259" key="2">
    <source>
        <dbReference type="PROSITE" id="PS51673"/>
    </source>
</evidence>
<feature type="compositionally biased region" description="Polar residues" evidence="1">
    <location>
        <begin position="179"/>
        <end position="191"/>
    </location>
</feature>
<proteinExistence type="evidence at transcript level"/>
<dbReference type="InterPro" id="IPR039228">
    <property type="entry name" value="SZRD1"/>
</dbReference>
<feature type="domain" description="SUZ" evidence="2">
    <location>
        <begin position="62"/>
        <end position="135"/>
    </location>
</feature>
<dbReference type="PROSITE" id="PS51673">
    <property type="entry name" value="SUZ"/>
    <property type="match status" value="1"/>
</dbReference>
<accession>A0A6F9DUU0</accession>
<reference evidence="3" key="1">
    <citation type="submission" date="2020-04" db="EMBL/GenBank/DDBJ databases">
        <authorList>
            <person name="Neveu A P."/>
        </authorList>
    </citation>
    <scope>NUCLEOTIDE SEQUENCE</scope>
    <source>
        <tissue evidence="3">Whole embryo</tissue>
    </source>
</reference>